<evidence type="ECO:0000313" key="2">
    <source>
        <dbReference type="EMBL" id="NDV63308.1"/>
    </source>
</evidence>
<gene>
    <name evidence="2" type="ORF">G0Q06_12655</name>
</gene>
<keyword evidence="1" id="KW-0472">Membrane</keyword>
<keyword evidence="1" id="KW-1133">Transmembrane helix</keyword>
<evidence type="ECO:0000313" key="3">
    <source>
        <dbReference type="Proteomes" id="UP000478417"/>
    </source>
</evidence>
<comment type="caution">
    <text evidence="2">The sequence shown here is derived from an EMBL/GenBank/DDBJ whole genome shotgun (WGS) entry which is preliminary data.</text>
</comment>
<keyword evidence="1" id="KW-0812">Transmembrane</keyword>
<organism evidence="2 3">
    <name type="scientific">Oceanipulchritudo coccoides</name>
    <dbReference type="NCBI Taxonomy" id="2706888"/>
    <lineage>
        <taxon>Bacteria</taxon>
        <taxon>Pseudomonadati</taxon>
        <taxon>Verrucomicrobiota</taxon>
        <taxon>Opitutia</taxon>
        <taxon>Puniceicoccales</taxon>
        <taxon>Oceanipulchritudinaceae</taxon>
        <taxon>Oceanipulchritudo</taxon>
    </lineage>
</organism>
<protein>
    <submittedName>
        <fullName evidence="2">Uncharacterized protein</fullName>
    </submittedName>
</protein>
<feature type="transmembrane region" description="Helical" evidence="1">
    <location>
        <begin position="54"/>
        <end position="75"/>
    </location>
</feature>
<keyword evidence="3" id="KW-1185">Reference proteome</keyword>
<reference evidence="2 3" key="1">
    <citation type="submission" date="2020-02" db="EMBL/GenBank/DDBJ databases">
        <title>Albibacoteraceae fam. nov., the first described family within the subdivision 4 Verrucomicrobia.</title>
        <authorList>
            <person name="Xi F."/>
        </authorList>
    </citation>
    <scope>NUCLEOTIDE SEQUENCE [LARGE SCALE GENOMIC DNA]</scope>
    <source>
        <strain evidence="2 3">CK1056</strain>
    </source>
</reference>
<sequence length="87" mass="9743">MNKHELIESLLFAGLRLMAVVLFLTGGLQLVFQIAEAWYRFDPNYLGEFLFSTIFRPVVVILVAAALCLSAGWMSRTMAKPFSKKGS</sequence>
<dbReference type="AlphaFoldDB" id="A0A6B2M2X1"/>
<evidence type="ECO:0000256" key="1">
    <source>
        <dbReference type="SAM" id="Phobius"/>
    </source>
</evidence>
<accession>A0A6B2M2X1</accession>
<dbReference type="RefSeq" id="WP_163966674.1">
    <property type="nucleotide sequence ID" value="NZ_JAAGNX010000003.1"/>
</dbReference>
<feature type="transmembrane region" description="Helical" evidence="1">
    <location>
        <begin position="12"/>
        <end position="34"/>
    </location>
</feature>
<name>A0A6B2M2X1_9BACT</name>
<dbReference type="Proteomes" id="UP000478417">
    <property type="component" value="Unassembled WGS sequence"/>
</dbReference>
<dbReference type="EMBL" id="JAAGNX010000003">
    <property type="protein sequence ID" value="NDV63308.1"/>
    <property type="molecule type" value="Genomic_DNA"/>
</dbReference>
<proteinExistence type="predicted"/>